<proteinExistence type="predicted"/>
<keyword evidence="2" id="KW-1185">Reference proteome</keyword>
<organism evidence="1 2">
    <name type="scientific">Gossypium barbadense</name>
    <name type="common">Sea Island cotton</name>
    <name type="synonym">Hibiscus barbadensis</name>
    <dbReference type="NCBI Taxonomy" id="3634"/>
    <lineage>
        <taxon>Eukaryota</taxon>
        <taxon>Viridiplantae</taxon>
        <taxon>Streptophyta</taxon>
        <taxon>Embryophyta</taxon>
        <taxon>Tracheophyta</taxon>
        <taxon>Spermatophyta</taxon>
        <taxon>Magnoliopsida</taxon>
        <taxon>eudicotyledons</taxon>
        <taxon>Gunneridae</taxon>
        <taxon>Pentapetalae</taxon>
        <taxon>rosids</taxon>
        <taxon>malvids</taxon>
        <taxon>Malvales</taxon>
        <taxon>Malvaceae</taxon>
        <taxon>Malvoideae</taxon>
        <taxon>Gossypium</taxon>
    </lineage>
</organism>
<name>A0A5J5SPM5_GOSBA</name>
<sequence length="103" mass="10913">MDPTIKENLTVCTILVTTHIITTTIATIDNFGSTKPNDITPTLMVSQPSGTTTSPYITILVTFTSVKIGSLGSLTCLPPLWGCKPYGRSSIGASDLTHLTSQI</sequence>
<protein>
    <submittedName>
        <fullName evidence="1">Uncharacterized protein</fullName>
    </submittedName>
</protein>
<evidence type="ECO:0000313" key="1">
    <source>
        <dbReference type="EMBL" id="KAB2045575.1"/>
    </source>
</evidence>
<gene>
    <name evidence="1" type="ORF">ES319_D01G171600v1</name>
</gene>
<reference evidence="2" key="1">
    <citation type="journal article" date="2020" name="Nat. Genet.">
        <title>Genomic diversifications of five Gossypium allopolyploid species and their impact on cotton improvement.</title>
        <authorList>
            <person name="Chen Z.J."/>
            <person name="Sreedasyam A."/>
            <person name="Ando A."/>
            <person name="Song Q."/>
            <person name="De Santiago L.M."/>
            <person name="Hulse-Kemp A.M."/>
            <person name="Ding M."/>
            <person name="Ye W."/>
            <person name="Kirkbride R.C."/>
            <person name="Jenkins J."/>
            <person name="Plott C."/>
            <person name="Lovell J."/>
            <person name="Lin Y.M."/>
            <person name="Vaughn R."/>
            <person name="Liu B."/>
            <person name="Simpson S."/>
            <person name="Scheffler B.E."/>
            <person name="Wen L."/>
            <person name="Saski C.A."/>
            <person name="Grover C.E."/>
            <person name="Hu G."/>
            <person name="Conover J.L."/>
            <person name="Carlson J.W."/>
            <person name="Shu S."/>
            <person name="Boston L.B."/>
            <person name="Williams M."/>
            <person name="Peterson D.G."/>
            <person name="McGee K."/>
            <person name="Jones D.C."/>
            <person name="Wendel J.F."/>
            <person name="Stelly D.M."/>
            <person name="Grimwood J."/>
            <person name="Schmutz J."/>
        </authorList>
    </citation>
    <scope>NUCLEOTIDE SEQUENCE [LARGE SCALE GENOMIC DNA]</scope>
    <source>
        <strain evidence="2">cv. 3-79</strain>
    </source>
</reference>
<dbReference type="AlphaFoldDB" id="A0A5J5SPM5"/>
<dbReference type="Proteomes" id="UP000327439">
    <property type="component" value="Chromosome D01"/>
</dbReference>
<dbReference type="EMBL" id="CM018215">
    <property type="protein sequence ID" value="KAB2045575.1"/>
    <property type="molecule type" value="Genomic_DNA"/>
</dbReference>
<evidence type="ECO:0000313" key="2">
    <source>
        <dbReference type="Proteomes" id="UP000327439"/>
    </source>
</evidence>
<accession>A0A5J5SPM5</accession>